<keyword evidence="5" id="KW-0378">Hydrolase</keyword>
<dbReference type="PANTHER" id="PTHR43808">
    <property type="entry name" value="ACETYLORNITHINE DEACETYLASE"/>
    <property type="match status" value="1"/>
</dbReference>
<dbReference type="InterPro" id="IPR010964">
    <property type="entry name" value="M20A_pepV-rel"/>
</dbReference>
<protein>
    <submittedName>
        <fullName evidence="10">Succinyl-diaminopimelate desuccinylase</fullName>
    </submittedName>
</protein>
<keyword evidence="11" id="KW-1185">Reference proteome</keyword>
<dbReference type="InterPro" id="IPR011650">
    <property type="entry name" value="Peptidase_M20_dimer"/>
</dbReference>
<dbReference type="GO" id="GO:0008237">
    <property type="term" value="F:metallopeptidase activity"/>
    <property type="evidence" value="ECO:0007669"/>
    <property type="project" value="UniProtKB-KW"/>
</dbReference>
<dbReference type="Pfam" id="PF01546">
    <property type="entry name" value="Peptidase_M20"/>
    <property type="match status" value="1"/>
</dbReference>
<evidence type="ECO:0000259" key="9">
    <source>
        <dbReference type="Pfam" id="PF07687"/>
    </source>
</evidence>
<evidence type="ECO:0000256" key="1">
    <source>
        <dbReference type="ARBA" id="ARBA00001947"/>
    </source>
</evidence>
<evidence type="ECO:0000256" key="7">
    <source>
        <dbReference type="ARBA" id="ARBA00022997"/>
    </source>
</evidence>
<dbReference type="Pfam" id="PF07687">
    <property type="entry name" value="M20_dimer"/>
    <property type="match status" value="1"/>
</dbReference>
<dbReference type="GO" id="GO:0006508">
    <property type="term" value="P:proteolysis"/>
    <property type="evidence" value="ECO:0007669"/>
    <property type="project" value="UniProtKB-KW"/>
</dbReference>
<evidence type="ECO:0000256" key="5">
    <source>
        <dbReference type="ARBA" id="ARBA00022801"/>
    </source>
</evidence>
<evidence type="ECO:0000256" key="6">
    <source>
        <dbReference type="ARBA" id="ARBA00022833"/>
    </source>
</evidence>
<sequence>MNWLQELETYKEDFIRDLRGLIAIASIEDKASARAGAPFGEGCRKALDYMLELGRKEGFEVKDYDGYAGVISYGEGTESVGVLAHLDIVPLGDGWTKDPYGGEIEQGYLFGRGALDDKGPAMAGFYALKMLKDKGIQLDRKIMLILGCNEETGMECMKYYTQHGEIPTMGFTPDADFPVIYGEKGGLHVRLKGDVQTCITSMHAGERPNIVIGKASLCVDKWNDAYMDMFDFYLKSNGLKGSVAYDGKQAVLTMEGVSAHAAMPYNGVNAGLHLLNFVGSAMQDKFAYDTYALLHDWQGKPLNIAIEGAYMGFLTMNTGIIHIADGKADITIDIRYPNDADANLIIDNMKKSAEKRQYALDVLLEHDTKPLFVDPQSTLVSTLSEVYQEYSKDTFTPNKTIGGGTYAKKFKNFVAFGPEFPKTEIPEGLYVGGCHQKDEGVKLEDLMTSIAIYTAAVEKLGKK</sequence>
<dbReference type="InterPro" id="IPR050072">
    <property type="entry name" value="Peptidase_M20A"/>
</dbReference>
<dbReference type="GO" id="GO:0016805">
    <property type="term" value="F:dipeptidase activity"/>
    <property type="evidence" value="ECO:0007669"/>
    <property type="project" value="UniProtKB-KW"/>
</dbReference>
<evidence type="ECO:0000256" key="2">
    <source>
        <dbReference type="ARBA" id="ARBA00006247"/>
    </source>
</evidence>
<dbReference type="EMBL" id="SMBP01000001">
    <property type="protein sequence ID" value="TCU63584.1"/>
    <property type="molecule type" value="Genomic_DNA"/>
</dbReference>
<dbReference type="SUPFAM" id="SSF53187">
    <property type="entry name" value="Zn-dependent exopeptidases"/>
    <property type="match status" value="1"/>
</dbReference>
<dbReference type="GeneID" id="73795560"/>
<dbReference type="NCBIfam" id="TIGR01887">
    <property type="entry name" value="dipeptidaselike"/>
    <property type="match status" value="1"/>
</dbReference>
<dbReference type="Gene3D" id="3.40.630.10">
    <property type="entry name" value="Zn peptidases"/>
    <property type="match status" value="1"/>
</dbReference>
<dbReference type="InterPro" id="IPR002933">
    <property type="entry name" value="Peptidase_M20"/>
</dbReference>
<evidence type="ECO:0000256" key="8">
    <source>
        <dbReference type="ARBA" id="ARBA00023049"/>
    </source>
</evidence>
<dbReference type="NCBIfam" id="NF005591">
    <property type="entry name" value="PRK07318.1"/>
    <property type="match status" value="1"/>
</dbReference>
<dbReference type="AlphaFoldDB" id="A0A4R3TP53"/>
<feature type="domain" description="Peptidase M20 dimerisation" evidence="9">
    <location>
        <begin position="249"/>
        <end position="356"/>
    </location>
</feature>
<accession>A0A4R3TP53</accession>
<dbReference type="GO" id="GO:0008777">
    <property type="term" value="F:acetylornithine deacetylase activity"/>
    <property type="evidence" value="ECO:0007669"/>
    <property type="project" value="TreeGrafter"/>
</dbReference>
<keyword evidence="8" id="KW-0482">Metalloprotease</keyword>
<proteinExistence type="inferred from homology"/>
<name>A0A4R3TP53_9FIRM</name>
<comment type="cofactor">
    <cofactor evidence="1">
        <name>Zn(2+)</name>
        <dbReference type="ChEBI" id="CHEBI:29105"/>
    </cofactor>
</comment>
<dbReference type="Proteomes" id="UP000295773">
    <property type="component" value="Unassembled WGS sequence"/>
</dbReference>
<dbReference type="GO" id="GO:0006526">
    <property type="term" value="P:L-arginine biosynthetic process"/>
    <property type="evidence" value="ECO:0007669"/>
    <property type="project" value="TreeGrafter"/>
</dbReference>
<dbReference type="InterPro" id="IPR036264">
    <property type="entry name" value="Bact_exopeptidase_dim_dom"/>
</dbReference>
<evidence type="ECO:0000313" key="11">
    <source>
        <dbReference type="Proteomes" id="UP000295773"/>
    </source>
</evidence>
<evidence type="ECO:0000256" key="4">
    <source>
        <dbReference type="ARBA" id="ARBA00022723"/>
    </source>
</evidence>
<gene>
    <name evidence="10" type="ORF">EDD61_101238</name>
</gene>
<dbReference type="Gene3D" id="3.30.70.360">
    <property type="match status" value="2"/>
</dbReference>
<keyword evidence="7" id="KW-0224">Dipeptidase</keyword>
<comment type="caution">
    <text evidence="10">The sequence shown here is derived from an EMBL/GenBank/DDBJ whole genome shotgun (WGS) entry which is preliminary data.</text>
</comment>
<reference evidence="10 11" key="1">
    <citation type="submission" date="2019-03" db="EMBL/GenBank/DDBJ databases">
        <title>Genomic Encyclopedia of Type Strains, Phase IV (KMG-IV): sequencing the most valuable type-strain genomes for metagenomic binning, comparative biology and taxonomic classification.</title>
        <authorList>
            <person name="Goeker M."/>
        </authorList>
    </citation>
    <scope>NUCLEOTIDE SEQUENCE [LARGE SCALE GENOMIC DNA]</scope>
    <source>
        <strain evidence="10 11">DSM 29481</strain>
    </source>
</reference>
<organism evidence="10 11">
    <name type="scientific">Longicatena caecimuris</name>
    <dbReference type="NCBI Taxonomy" id="1796635"/>
    <lineage>
        <taxon>Bacteria</taxon>
        <taxon>Bacillati</taxon>
        <taxon>Bacillota</taxon>
        <taxon>Erysipelotrichia</taxon>
        <taxon>Erysipelotrichales</taxon>
        <taxon>Erysipelotrichaceae</taxon>
        <taxon>Longicatena</taxon>
    </lineage>
</organism>
<keyword evidence="6" id="KW-0862">Zinc</keyword>
<keyword evidence="4" id="KW-0479">Metal-binding</keyword>
<evidence type="ECO:0000313" key="10">
    <source>
        <dbReference type="EMBL" id="TCU63584.1"/>
    </source>
</evidence>
<comment type="similarity">
    <text evidence="2">Belongs to the peptidase M20A family.</text>
</comment>
<dbReference type="RefSeq" id="WP_008688606.1">
    <property type="nucleotide sequence ID" value="NZ_AP024510.1"/>
</dbReference>
<dbReference type="PANTHER" id="PTHR43808:SF31">
    <property type="entry name" value="N-ACETYL-L-CITRULLINE DEACETYLASE"/>
    <property type="match status" value="1"/>
</dbReference>
<dbReference type="SUPFAM" id="SSF55031">
    <property type="entry name" value="Bacterial exopeptidase dimerisation domain"/>
    <property type="match status" value="1"/>
</dbReference>
<keyword evidence="3" id="KW-0645">Protease</keyword>
<evidence type="ECO:0000256" key="3">
    <source>
        <dbReference type="ARBA" id="ARBA00022670"/>
    </source>
</evidence>
<dbReference type="GO" id="GO:0008270">
    <property type="term" value="F:zinc ion binding"/>
    <property type="evidence" value="ECO:0007669"/>
    <property type="project" value="InterPro"/>
</dbReference>